<evidence type="ECO:0000256" key="2">
    <source>
        <dbReference type="ARBA" id="ARBA00023004"/>
    </source>
</evidence>
<sequence length="1858" mass="204233">MPSVTDTSVRRRRRTRVSHFGEPSSDHTRSTAEVTHATPSDRSNLGSGPFNCFKAPEFFPAMEDFQDPLAYIDSIRQDPTVLRAGILKIVPPPEWTAKFAPSSLPLEELSRLSTMHNGKLVPTPSSRLLGRLFKTTFLTRKQTLSMLNIRFRARNLFFQAIRDYWYNGTHLCISRQYLQPDAPLCGHAQRFSFSQSDHSTLLQGGLTVDRTQDPRSADVYFCAFSRPQCPVSVRIPSCNVTIDLWTLHSLVEQFGAFGKPIRHSAWHNVASRLVPPTTPDNMQGAEELLVIMQHAYNIHETWISPFLYYLSATKDLLAAEGAGVAAASPAATSGVIKSGSPGSGSSTGSPILDKTCSLCQSTFRLKAGLLHHPRQFPLTRPRALCLHGLLASSSSDPLGSNSRSSKRPKVVVDVSHDLNSDLLVFPDSRQVECFDCKQRYHAGCLLAVGSSLPDEYQFSGPNRSTPIVVSHDWSCPLCLKRPDSPFGFLEGSNYTLERFQRFSENFMRNYLRMHKIEQTAIEADPALLETEFWSHVGDSDGFLEVEYGADFELPEPGPANPDPIPWDIAGFSTQKGSLLRYLNGHISGVTQPWVYIGMLFSAFCWHTEDHDAYSINFNHFGATKTWYGIPSSDALMFERLMKQESPEVFNKNPNQLFDLVSILSPSVLRENGVQVSYAHQRPGEFIVTLPRAYHSGFNQGFNVAEAVNFLPPDWAPFGRECQEKYSFFKIPPVFSQDRLTYFGLLSSAMGRSLSSYEFLVRDFEKTQTQEITRRRALLAQGLELVSLSGLDPTFCPAPDPQKGLPATLIAPTSALGEDPHCHFCLSLCFHSAVFCPSSRRFACLQHVDNLMTAAAGTAPLAADTKSPSHPLKLAIRLTDQMLMDATAIGQQRLRELTLSQSWSAKVVSALDTLGTRCLDTLRLLANPDHPLAQARAPVPKSMLPTLRTLHREIPVDPLTHFIQDFVELADYLNPSMRSKRGTICSLDFEHQSLASLDSKSIPHIPPAIFTEGYSVDDLRRVVHHAKILRLLHPSLGSMIELLDRADLFIAKADTFVHTARMDFSPGLTQPASDPRQAAALSDIPSPVQTTAGPLVGRIISVADILPPTKRPGVLEAAQVLYEEGVLLRLSHVSMDRLVFWFRIYRWYATIYRVLKAPPLPSSSRLRRLLQLLDIYCSELLSAELLASHYPLAATHIRQNRLTLEEAHLLEGLLRDAGQWEAECQRAIPALLCLYQEHRLPVPGRLRVDHSDQPAYNRDWSPLSFSAGRFIHFIDTAYSLPVSPDMLDTLLGAYTAIEDTWEPVVALAPYLADQQPEQYIFPMNSAFEMFGPQASQAMEMRMKLAAELAADPVGLLHQFGSADSMVRLLYRHFLGPAGAVEDLFAQASAMLLAPEQYPRSPLVGDIVISQEMASAPKQIGWWLGLCRDLLFARPATGPAAKAPPGSGQTTGAGSASAVAEGGLRVTPELLAWAVERQSSAAAEADAADTPAEGEAPEPGLPPVFGPYPGITHAERFCLLAYLQWQACRAITTFRSVFGFEPLVEVNAESEGGTEPPGAKPGAKTLPKSSDNLPVLGGLLAFSQVVCVCSPVPDIHGEDDEDTDDDKMEEADAATASSTAQALPPTTQCSLCQVHFHLCAAKLGPVGPGSGGVPVGGEGRPAGRSICLFCQQQEECLPVENAASYATEQVHQTERRLTGFMVATGCALVARSIWPESDVGQFDLTRTVRTPRKETPSYAMETVRGILTRGSLLTVEPASGPGPGPKYSAAGRLYRATFAGVHSPLVVPVRELLFSPAHLDRLFLLAGYRKILETPDVSFLRRVTGLAMAGTLLPFFPAEVSLLLGSLFLNLQLAWFSSQR</sequence>
<feature type="domain" description="JmjC" evidence="5">
    <location>
        <begin position="560"/>
        <end position="726"/>
    </location>
</feature>
<dbReference type="GO" id="GO:0046872">
    <property type="term" value="F:metal ion binding"/>
    <property type="evidence" value="ECO:0007669"/>
    <property type="project" value="UniProtKB-KW"/>
</dbReference>
<feature type="compositionally biased region" description="Low complexity" evidence="3">
    <location>
        <begin position="1480"/>
        <end position="1496"/>
    </location>
</feature>
<feature type="compositionally biased region" description="Polar residues" evidence="3">
    <location>
        <begin position="31"/>
        <end position="46"/>
    </location>
</feature>
<evidence type="ECO:0000256" key="1">
    <source>
        <dbReference type="ARBA" id="ARBA00022723"/>
    </source>
</evidence>
<feature type="region of interest" description="Disordered" evidence="3">
    <location>
        <begin position="1546"/>
        <end position="1565"/>
    </location>
</feature>
<dbReference type="InterPro" id="IPR003347">
    <property type="entry name" value="JmjC_dom"/>
</dbReference>
<dbReference type="GO" id="GO:0010468">
    <property type="term" value="P:regulation of gene expression"/>
    <property type="evidence" value="ECO:0007669"/>
    <property type="project" value="TreeGrafter"/>
</dbReference>
<dbReference type="EMBL" id="KB932202">
    <property type="protein sequence ID" value="KCV72209.1"/>
    <property type="molecule type" value="Genomic_DNA"/>
</dbReference>
<dbReference type="PROSITE" id="PS51183">
    <property type="entry name" value="JMJN"/>
    <property type="match status" value="1"/>
</dbReference>
<keyword evidence="7" id="KW-1185">Reference proteome</keyword>
<dbReference type="STRING" id="691883.A0A058ZCU9"/>
<dbReference type="PANTHER" id="PTHR10694">
    <property type="entry name" value="LYSINE-SPECIFIC DEMETHYLASE"/>
    <property type="match status" value="1"/>
</dbReference>
<feature type="region of interest" description="Disordered" evidence="3">
    <location>
        <begin position="1594"/>
        <end position="1618"/>
    </location>
</feature>
<gene>
    <name evidence="6" type="ORF">H696_01609</name>
</gene>
<dbReference type="PROSITE" id="PS51184">
    <property type="entry name" value="JMJC"/>
    <property type="match status" value="1"/>
</dbReference>
<proteinExistence type="predicted"/>
<dbReference type="RefSeq" id="XP_009493787.1">
    <property type="nucleotide sequence ID" value="XM_009495512.1"/>
</dbReference>
<protein>
    <recommendedName>
        <fullName evidence="8">[Histone H3]-trimethyl-L-lysine(4) demethylase</fullName>
    </recommendedName>
</protein>
<accession>A0A058ZCU9</accession>
<keyword evidence="2" id="KW-0408">Iron</keyword>
<evidence type="ECO:0000259" key="5">
    <source>
        <dbReference type="PROSITE" id="PS51184"/>
    </source>
</evidence>
<dbReference type="SMART" id="SM00545">
    <property type="entry name" value="JmjN"/>
    <property type="match status" value="1"/>
</dbReference>
<feature type="compositionally biased region" description="Acidic residues" evidence="3">
    <location>
        <begin position="1595"/>
        <end position="1610"/>
    </location>
</feature>
<evidence type="ECO:0000259" key="4">
    <source>
        <dbReference type="PROSITE" id="PS51183"/>
    </source>
</evidence>
<dbReference type="Pfam" id="PF02375">
    <property type="entry name" value="JmjN"/>
    <property type="match status" value="1"/>
</dbReference>
<dbReference type="InterPro" id="IPR004198">
    <property type="entry name" value="Znf_C5HC2"/>
</dbReference>
<feature type="region of interest" description="Disordered" evidence="3">
    <location>
        <begin position="1480"/>
        <end position="1500"/>
    </location>
</feature>
<dbReference type="Proteomes" id="UP000030693">
    <property type="component" value="Unassembled WGS sequence"/>
</dbReference>
<feature type="region of interest" description="Disordered" evidence="3">
    <location>
        <begin position="1"/>
        <end position="46"/>
    </location>
</feature>
<dbReference type="Pfam" id="PF02928">
    <property type="entry name" value="zf-C5HC2"/>
    <property type="match status" value="1"/>
</dbReference>
<keyword evidence="1" id="KW-0479">Metal-binding</keyword>
<dbReference type="SMART" id="SM00558">
    <property type="entry name" value="JmjC"/>
    <property type="match status" value="1"/>
</dbReference>
<evidence type="ECO:0000313" key="6">
    <source>
        <dbReference type="EMBL" id="KCV72209.1"/>
    </source>
</evidence>
<feature type="domain" description="JmjN" evidence="4">
    <location>
        <begin position="55"/>
        <end position="98"/>
    </location>
</feature>
<reference evidence="6" key="1">
    <citation type="submission" date="2013-04" db="EMBL/GenBank/DDBJ databases">
        <title>The Genome Sequence of Fonticula alba ATCC 38817.</title>
        <authorList>
            <consortium name="The Broad Institute Genomics Platform"/>
            <person name="Russ C."/>
            <person name="Cuomo C."/>
            <person name="Burger G."/>
            <person name="Gray M.W."/>
            <person name="Holland P.W.H."/>
            <person name="King N."/>
            <person name="Lang F.B.F."/>
            <person name="Roger A.J."/>
            <person name="Ruiz-Trillo I."/>
            <person name="Brown M."/>
            <person name="Walker B."/>
            <person name="Young S."/>
            <person name="Zeng Q."/>
            <person name="Gargeya S."/>
            <person name="Fitzgerald M."/>
            <person name="Haas B."/>
            <person name="Abouelleil A."/>
            <person name="Allen A.W."/>
            <person name="Alvarado L."/>
            <person name="Arachchi H.M."/>
            <person name="Berlin A.M."/>
            <person name="Chapman S.B."/>
            <person name="Gainer-Dewar J."/>
            <person name="Goldberg J."/>
            <person name="Griggs A."/>
            <person name="Gujja S."/>
            <person name="Hansen M."/>
            <person name="Howarth C."/>
            <person name="Imamovic A."/>
            <person name="Ireland A."/>
            <person name="Larimer J."/>
            <person name="McCowan C."/>
            <person name="Murphy C."/>
            <person name="Pearson M."/>
            <person name="Poon T.W."/>
            <person name="Priest M."/>
            <person name="Roberts A."/>
            <person name="Saif S."/>
            <person name="Shea T."/>
            <person name="Sisk P."/>
            <person name="Sykes S."/>
            <person name="Wortman J."/>
            <person name="Nusbaum C."/>
            <person name="Birren B."/>
        </authorList>
    </citation>
    <scope>NUCLEOTIDE SEQUENCE [LARGE SCALE GENOMIC DNA]</scope>
    <source>
        <strain evidence="6">ATCC 38817</strain>
    </source>
</reference>
<dbReference type="SUPFAM" id="SSF51197">
    <property type="entry name" value="Clavaminate synthase-like"/>
    <property type="match status" value="1"/>
</dbReference>
<dbReference type="GO" id="GO:0005634">
    <property type="term" value="C:nucleus"/>
    <property type="evidence" value="ECO:0007669"/>
    <property type="project" value="TreeGrafter"/>
</dbReference>
<evidence type="ECO:0000313" key="7">
    <source>
        <dbReference type="Proteomes" id="UP000030693"/>
    </source>
</evidence>
<dbReference type="eggNOG" id="KOG1246">
    <property type="taxonomic scope" value="Eukaryota"/>
</dbReference>
<dbReference type="InterPro" id="IPR003349">
    <property type="entry name" value="JmjN"/>
</dbReference>
<evidence type="ECO:0000256" key="3">
    <source>
        <dbReference type="SAM" id="MobiDB-lite"/>
    </source>
</evidence>
<dbReference type="GeneID" id="20526334"/>
<dbReference type="Pfam" id="PF02373">
    <property type="entry name" value="JmjC"/>
    <property type="match status" value="1"/>
</dbReference>
<dbReference type="GO" id="GO:0000785">
    <property type="term" value="C:chromatin"/>
    <property type="evidence" value="ECO:0007669"/>
    <property type="project" value="TreeGrafter"/>
</dbReference>
<evidence type="ECO:0008006" key="8">
    <source>
        <dbReference type="Google" id="ProtNLM"/>
    </source>
</evidence>
<dbReference type="OrthoDB" id="1678912at2759"/>
<organism evidence="6">
    <name type="scientific">Fonticula alba</name>
    <name type="common">Slime mold</name>
    <dbReference type="NCBI Taxonomy" id="691883"/>
    <lineage>
        <taxon>Eukaryota</taxon>
        <taxon>Rotosphaerida</taxon>
        <taxon>Fonticulaceae</taxon>
        <taxon>Fonticula</taxon>
    </lineage>
</organism>
<name>A0A058ZCU9_FONAL</name>
<dbReference type="GO" id="GO:0141052">
    <property type="term" value="F:histone H3 demethylase activity"/>
    <property type="evidence" value="ECO:0007669"/>
    <property type="project" value="UniProtKB-ARBA"/>
</dbReference>
<dbReference type="Gene3D" id="2.60.120.650">
    <property type="entry name" value="Cupin"/>
    <property type="match status" value="2"/>
</dbReference>
<dbReference type="PANTHER" id="PTHR10694:SF33">
    <property type="entry name" value="LYSINE-SPECIFIC DEMETHYLASE 5"/>
    <property type="match status" value="1"/>
</dbReference>